<name>A0A7J7ZQS9_RHIFE</name>
<evidence type="ECO:0000313" key="2">
    <source>
        <dbReference type="Proteomes" id="UP000585614"/>
    </source>
</evidence>
<dbReference type="EMBL" id="JACAGC010000003">
    <property type="protein sequence ID" value="KAF6376405.1"/>
    <property type="molecule type" value="Genomic_DNA"/>
</dbReference>
<comment type="caution">
    <text evidence="1">The sequence shown here is derived from an EMBL/GenBank/DDBJ whole genome shotgun (WGS) entry which is preliminary data.</text>
</comment>
<accession>A0A7J7ZQS9</accession>
<protein>
    <submittedName>
        <fullName evidence="1">Uncharacterized protein</fullName>
    </submittedName>
</protein>
<organism evidence="1 2">
    <name type="scientific">Rhinolophus ferrumequinum</name>
    <name type="common">Greater horseshoe bat</name>
    <dbReference type="NCBI Taxonomy" id="59479"/>
    <lineage>
        <taxon>Eukaryota</taxon>
        <taxon>Metazoa</taxon>
        <taxon>Chordata</taxon>
        <taxon>Craniata</taxon>
        <taxon>Vertebrata</taxon>
        <taxon>Euteleostomi</taxon>
        <taxon>Mammalia</taxon>
        <taxon>Eutheria</taxon>
        <taxon>Laurasiatheria</taxon>
        <taxon>Chiroptera</taxon>
        <taxon>Yinpterochiroptera</taxon>
        <taxon>Rhinolophoidea</taxon>
        <taxon>Rhinolophidae</taxon>
        <taxon>Rhinolophinae</taxon>
        <taxon>Rhinolophus</taxon>
    </lineage>
</organism>
<sequence length="123" mass="14035">MIYTETFRIQRVTGFQSAMLATGVLSKVIESWFSKNISVRHRGIGDLTIPKAVILQNLLNWFPNHQYTTLKPTSQANFVRSIHLFLSHSGVYNSSFGCLWENISSRSTAVKMFLPKRIIMQAN</sequence>
<dbReference type="Proteomes" id="UP000585614">
    <property type="component" value="Unassembled WGS sequence"/>
</dbReference>
<evidence type="ECO:0000313" key="1">
    <source>
        <dbReference type="EMBL" id="KAF6376405.1"/>
    </source>
</evidence>
<dbReference type="AlphaFoldDB" id="A0A7J7ZQS9"/>
<reference evidence="1 2" key="1">
    <citation type="journal article" date="2020" name="Nature">
        <title>Six reference-quality genomes reveal evolution of bat adaptations.</title>
        <authorList>
            <person name="Jebb D."/>
            <person name="Huang Z."/>
            <person name="Pippel M."/>
            <person name="Hughes G.M."/>
            <person name="Lavrichenko K."/>
            <person name="Devanna P."/>
            <person name="Winkler S."/>
            <person name="Jermiin L.S."/>
            <person name="Skirmuntt E.C."/>
            <person name="Katzourakis A."/>
            <person name="Burkitt-Gray L."/>
            <person name="Ray D.A."/>
            <person name="Sullivan K.A.M."/>
            <person name="Roscito J.G."/>
            <person name="Kirilenko B.M."/>
            <person name="Davalos L.M."/>
            <person name="Corthals A.P."/>
            <person name="Power M.L."/>
            <person name="Jones G."/>
            <person name="Ransome R.D."/>
            <person name="Dechmann D.K.N."/>
            <person name="Locatelli A.G."/>
            <person name="Puechmaille S.J."/>
            <person name="Fedrigo O."/>
            <person name="Jarvis E.D."/>
            <person name="Hiller M."/>
            <person name="Vernes S.C."/>
            <person name="Myers E.W."/>
            <person name="Teeling E.C."/>
        </authorList>
    </citation>
    <scope>NUCLEOTIDE SEQUENCE [LARGE SCALE GENOMIC DNA]</scope>
    <source>
        <strain evidence="1">MRhiFer1</strain>
        <tissue evidence="1">Lung</tissue>
    </source>
</reference>
<proteinExistence type="predicted"/>
<gene>
    <name evidence="1" type="ORF">mRhiFer1_009596</name>
</gene>